<keyword evidence="2 7" id="KW-0732">Signal</keyword>
<organism evidence="8 9">
    <name type="scientific">Tritrichomonas foetus</name>
    <dbReference type="NCBI Taxonomy" id="1144522"/>
    <lineage>
        <taxon>Eukaryota</taxon>
        <taxon>Metamonada</taxon>
        <taxon>Parabasalia</taxon>
        <taxon>Tritrichomonadida</taxon>
        <taxon>Tritrichomonadidae</taxon>
        <taxon>Tritrichomonas</taxon>
    </lineage>
</organism>
<comment type="subcellular location">
    <subcellularLocation>
        <location evidence="1">Endoplasmic reticulum lumen</location>
    </subcellularLocation>
</comment>
<keyword evidence="4" id="KW-0067">ATP-binding</keyword>
<comment type="caution">
    <text evidence="8">The sequence shown here is derived from an EMBL/GenBank/DDBJ whole genome shotgun (WGS) entry which is preliminary data.</text>
</comment>
<name>A0A1J4K2B9_9EUKA</name>
<keyword evidence="3" id="KW-0547">Nucleotide-binding</keyword>
<reference evidence="8" key="1">
    <citation type="submission" date="2016-10" db="EMBL/GenBank/DDBJ databases">
        <authorList>
            <person name="Benchimol M."/>
            <person name="Almeida L.G."/>
            <person name="Vasconcelos A.T."/>
            <person name="Perreira-Neves A."/>
            <person name="Rosa I.A."/>
            <person name="Tasca T."/>
            <person name="Bogo M.R."/>
            <person name="de Souza W."/>
        </authorList>
    </citation>
    <scope>NUCLEOTIDE SEQUENCE [LARGE SCALE GENOMIC DNA]</scope>
    <source>
        <strain evidence="8">K</strain>
    </source>
</reference>
<dbReference type="InterPro" id="IPR018181">
    <property type="entry name" value="Heat_shock_70_CS"/>
</dbReference>
<dbReference type="PANTHER" id="PTHR45639:SF3">
    <property type="entry name" value="HYPOXIA UP-REGULATED PROTEIN 1"/>
    <property type="match status" value="1"/>
</dbReference>
<dbReference type="AlphaFoldDB" id="A0A1J4K2B9"/>
<feature type="signal peptide" evidence="7">
    <location>
        <begin position="1"/>
        <end position="18"/>
    </location>
</feature>
<dbReference type="GeneID" id="94840163"/>
<evidence type="ECO:0000313" key="9">
    <source>
        <dbReference type="Proteomes" id="UP000179807"/>
    </source>
</evidence>
<dbReference type="SUPFAM" id="SSF53067">
    <property type="entry name" value="Actin-like ATPase domain"/>
    <property type="match status" value="2"/>
</dbReference>
<evidence type="ECO:0000256" key="7">
    <source>
        <dbReference type="SAM" id="SignalP"/>
    </source>
</evidence>
<evidence type="ECO:0000256" key="4">
    <source>
        <dbReference type="ARBA" id="ARBA00022840"/>
    </source>
</evidence>
<dbReference type="Gene3D" id="3.90.640.10">
    <property type="entry name" value="Actin, Chain A, domain 4"/>
    <property type="match status" value="1"/>
</dbReference>
<evidence type="ECO:0000256" key="3">
    <source>
        <dbReference type="ARBA" id="ARBA00022741"/>
    </source>
</evidence>
<sequence>MTSFLYLFIISSSCYVFGIDIGTEYIKIAVTDPEKGIRAALNQQSKRLTPSYFAIWDFYNPTQKIPAVLDRNLFENYQWEFFEPAKSHFYRYPSHVVKGISPLIDRSHGLLRREILALQLREIITTIEEGKFKPSETALVFTVEPTLSRQERVALAETCKLANITLFAIIESPAAAARTYAMEKRSFFQFGQKIVMFIDIGATHSWAAVFRFEPNGQRPIVNELSVSYNSTLGGNSIDEKFVLFLEEKFKEVNKINEETEPEFDGFSEKAKMTFLREAIRAKEILSLNDIVNIKIEDVFKNYEMNINITRSEFESLLGFFTESLQEIYNEAVSKANLYQNKIDSLELLGGCSRIPLIQETLKKAANMVKLNRTMNSDEALAIGAGYFGAAMKDNFEIKPVKISSHLQIQILLKHSKGTHLIFNETNKNTDKVRKIFNATTCDRNYTILADGIPMLDFQIHLPEANLTLNDKLIITFAFNRFNAPFIYNISLSSGISVKTTFMKPYWMMTNEQMRDSQLVIEAMEDIVKKRQKVHKISSEYERFILTMKNRVNHDELFQKVTPPSLQNEILSVFNEHEKWLDSMKDKQINLNELADRFMILRRLTRDAEIRAELFIKRGPEFARLKRLLDQVFHDLTVSWPIKKPYLPVSKIESVWKVYNETKIWYHENIGYIETGEDSYELKVLPHHIDKKITELENWYNLTRKFKPIVKPRWLKKDKPTKPKDLPSPDPNRATKDETKEGLFKTDSNSEVKSKSVGNAKSEENNDVEFYEPDEDEDDDDSDDDDEDEEQKYQEPEIIYDQKIELTPEFLRKHKDITSERELKHAIEEEKKNKEL</sequence>
<dbReference type="InterPro" id="IPR043129">
    <property type="entry name" value="ATPase_NBD"/>
</dbReference>
<dbReference type="PROSITE" id="PS01036">
    <property type="entry name" value="HSP70_3"/>
    <property type="match status" value="1"/>
</dbReference>
<feature type="compositionally biased region" description="Basic and acidic residues" evidence="6">
    <location>
        <begin position="790"/>
        <end position="802"/>
    </location>
</feature>
<dbReference type="InterPro" id="IPR013126">
    <property type="entry name" value="Hsp_70_fam"/>
</dbReference>
<dbReference type="GO" id="GO:0005524">
    <property type="term" value="F:ATP binding"/>
    <property type="evidence" value="ECO:0007669"/>
    <property type="project" value="UniProtKB-KW"/>
</dbReference>
<dbReference type="RefSeq" id="XP_068358250.1">
    <property type="nucleotide sequence ID" value="XM_068505459.1"/>
</dbReference>
<dbReference type="Proteomes" id="UP000179807">
    <property type="component" value="Unassembled WGS sequence"/>
</dbReference>
<feature type="region of interest" description="Disordered" evidence="6">
    <location>
        <begin position="715"/>
        <end position="802"/>
    </location>
</feature>
<dbReference type="EMBL" id="MLAK01000770">
    <property type="protein sequence ID" value="OHT05114.1"/>
    <property type="molecule type" value="Genomic_DNA"/>
</dbReference>
<accession>A0A1J4K2B9</accession>
<feature type="compositionally biased region" description="Basic and acidic residues" evidence="6">
    <location>
        <begin position="715"/>
        <end position="753"/>
    </location>
</feature>
<keyword evidence="9" id="KW-1185">Reference proteome</keyword>
<dbReference type="GO" id="GO:0030968">
    <property type="term" value="P:endoplasmic reticulum unfolded protein response"/>
    <property type="evidence" value="ECO:0007669"/>
    <property type="project" value="TreeGrafter"/>
</dbReference>
<evidence type="ECO:0000256" key="1">
    <source>
        <dbReference type="ARBA" id="ARBA00004319"/>
    </source>
</evidence>
<evidence type="ECO:0000256" key="5">
    <source>
        <dbReference type="ARBA" id="ARBA00023186"/>
    </source>
</evidence>
<evidence type="ECO:0000256" key="6">
    <source>
        <dbReference type="SAM" id="MobiDB-lite"/>
    </source>
</evidence>
<dbReference type="OrthoDB" id="10262720at2759"/>
<dbReference type="GO" id="GO:0034663">
    <property type="term" value="C:endoplasmic reticulum chaperone complex"/>
    <property type="evidence" value="ECO:0007669"/>
    <property type="project" value="TreeGrafter"/>
</dbReference>
<dbReference type="GO" id="GO:0005788">
    <property type="term" value="C:endoplasmic reticulum lumen"/>
    <property type="evidence" value="ECO:0007669"/>
    <property type="project" value="UniProtKB-SubCell"/>
</dbReference>
<evidence type="ECO:0000313" key="8">
    <source>
        <dbReference type="EMBL" id="OHT05114.1"/>
    </source>
</evidence>
<feature type="compositionally biased region" description="Acidic residues" evidence="6">
    <location>
        <begin position="764"/>
        <end position="789"/>
    </location>
</feature>
<protein>
    <recommendedName>
        <fullName evidence="10">DnaK protein</fullName>
    </recommendedName>
</protein>
<dbReference type="GO" id="GO:0140662">
    <property type="term" value="F:ATP-dependent protein folding chaperone"/>
    <property type="evidence" value="ECO:0007669"/>
    <property type="project" value="InterPro"/>
</dbReference>
<feature type="chain" id="PRO_5012249927" description="DnaK protein" evidence="7">
    <location>
        <begin position="19"/>
        <end position="835"/>
    </location>
</feature>
<proteinExistence type="predicted"/>
<dbReference type="Gene3D" id="3.30.420.40">
    <property type="match status" value="3"/>
</dbReference>
<dbReference type="VEuPathDB" id="TrichDB:TRFO_27296"/>
<evidence type="ECO:0008006" key="10">
    <source>
        <dbReference type="Google" id="ProtNLM"/>
    </source>
</evidence>
<keyword evidence="5" id="KW-0143">Chaperone</keyword>
<evidence type="ECO:0000256" key="2">
    <source>
        <dbReference type="ARBA" id="ARBA00022729"/>
    </source>
</evidence>
<dbReference type="Pfam" id="PF00012">
    <property type="entry name" value="HSP70"/>
    <property type="match status" value="1"/>
</dbReference>
<dbReference type="PANTHER" id="PTHR45639">
    <property type="entry name" value="HSC70CB, ISOFORM G-RELATED"/>
    <property type="match status" value="1"/>
</dbReference>
<gene>
    <name evidence="8" type="ORF">TRFO_27296</name>
</gene>
<dbReference type="PRINTS" id="PR00301">
    <property type="entry name" value="HEATSHOCK70"/>
</dbReference>